<protein>
    <recommendedName>
        <fullName evidence="8">Probable membrane transporter protein</fullName>
    </recommendedName>
</protein>
<feature type="transmembrane region" description="Helical" evidence="8">
    <location>
        <begin position="85"/>
        <end position="108"/>
    </location>
</feature>
<dbReference type="InterPro" id="IPR002781">
    <property type="entry name" value="TM_pro_TauE-like"/>
</dbReference>
<dbReference type="PANTHER" id="PTHR30269">
    <property type="entry name" value="TRANSMEMBRANE PROTEIN YFCA"/>
    <property type="match status" value="1"/>
</dbReference>
<dbReference type="RefSeq" id="WP_119925520.1">
    <property type="nucleotide sequence ID" value="NZ_QZEY01000002.1"/>
</dbReference>
<dbReference type="GO" id="GO:0005886">
    <property type="term" value="C:plasma membrane"/>
    <property type="evidence" value="ECO:0007669"/>
    <property type="project" value="UniProtKB-SubCell"/>
</dbReference>
<evidence type="ECO:0000256" key="3">
    <source>
        <dbReference type="ARBA" id="ARBA00022448"/>
    </source>
</evidence>
<proteinExistence type="inferred from homology"/>
<evidence type="ECO:0000256" key="4">
    <source>
        <dbReference type="ARBA" id="ARBA00022475"/>
    </source>
</evidence>
<dbReference type="PANTHER" id="PTHR30269:SF37">
    <property type="entry name" value="MEMBRANE TRANSPORTER PROTEIN"/>
    <property type="match status" value="1"/>
</dbReference>
<evidence type="ECO:0000256" key="6">
    <source>
        <dbReference type="ARBA" id="ARBA00022989"/>
    </source>
</evidence>
<dbReference type="InterPro" id="IPR052017">
    <property type="entry name" value="TSUP"/>
</dbReference>
<feature type="transmembrane region" description="Helical" evidence="8">
    <location>
        <begin position="188"/>
        <end position="206"/>
    </location>
</feature>
<keyword evidence="4 8" id="KW-1003">Cell membrane</keyword>
<evidence type="ECO:0000313" key="9">
    <source>
        <dbReference type="EMBL" id="RJL34220.1"/>
    </source>
</evidence>
<reference evidence="9 10" key="1">
    <citation type="submission" date="2018-09" db="EMBL/GenBank/DDBJ databases">
        <title>YIM 75507 draft genome.</title>
        <authorList>
            <person name="Tang S."/>
            <person name="Feng Y."/>
        </authorList>
    </citation>
    <scope>NUCLEOTIDE SEQUENCE [LARGE SCALE GENOMIC DNA]</scope>
    <source>
        <strain evidence="9 10">YIM 75507</strain>
    </source>
</reference>
<dbReference type="Proteomes" id="UP000265768">
    <property type="component" value="Unassembled WGS sequence"/>
</dbReference>
<feature type="transmembrane region" description="Helical" evidence="8">
    <location>
        <begin position="46"/>
        <end position="64"/>
    </location>
</feature>
<evidence type="ECO:0000256" key="5">
    <source>
        <dbReference type="ARBA" id="ARBA00022692"/>
    </source>
</evidence>
<feature type="transmembrane region" description="Helical" evidence="8">
    <location>
        <begin position="218"/>
        <end position="238"/>
    </location>
</feature>
<keyword evidence="6 8" id="KW-1133">Transmembrane helix</keyword>
<dbReference type="AlphaFoldDB" id="A0A3A4AVF9"/>
<dbReference type="EMBL" id="QZEY01000002">
    <property type="protein sequence ID" value="RJL34220.1"/>
    <property type="molecule type" value="Genomic_DNA"/>
</dbReference>
<name>A0A3A4AVF9_9ACTN</name>
<dbReference type="OrthoDB" id="5472127at2"/>
<keyword evidence="5 8" id="KW-0812">Transmembrane</keyword>
<evidence type="ECO:0000256" key="1">
    <source>
        <dbReference type="ARBA" id="ARBA00004651"/>
    </source>
</evidence>
<keyword evidence="7 8" id="KW-0472">Membrane</keyword>
<feature type="transmembrane region" description="Helical" evidence="8">
    <location>
        <begin position="163"/>
        <end position="182"/>
    </location>
</feature>
<dbReference type="Pfam" id="PF01925">
    <property type="entry name" value="TauE"/>
    <property type="match status" value="1"/>
</dbReference>
<comment type="caution">
    <text evidence="9">The sequence shown here is derived from an EMBL/GenBank/DDBJ whole genome shotgun (WGS) entry which is preliminary data.</text>
</comment>
<comment type="subcellular location">
    <subcellularLocation>
        <location evidence="1 8">Cell membrane</location>
        <topology evidence="1 8">Multi-pass membrane protein</topology>
    </subcellularLocation>
</comment>
<evidence type="ECO:0000256" key="2">
    <source>
        <dbReference type="ARBA" id="ARBA00009142"/>
    </source>
</evidence>
<comment type="similarity">
    <text evidence="2 8">Belongs to the 4-toluene sulfonate uptake permease (TSUP) (TC 2.A.102) family.</text>
</comment>
<organism evidence="9 10">
    <name type="scientific">Bailinhaonella thermotolerans</name>
    <dbReference type="NCBI Taxonomy" id="1070861"/>
    <lineage>
        <taxon>Bacteria</taxon>
        <taxon>Bacillati</taxon>
        <taxon>Actinomycetota</taxon>
        <taxon>Actinomycetes</taxon>
        <taxon>Streptosporangiales</taxon>
        <taxon>Streptosporangiaceae</taxon>
        <taxon>Bailinhaonella</taxon>
    </lineage>
</organism>
<gene>
    <name evidence="9" type="ORF">D5H75_07060</name>
</gene>
<evidence type="ECO:0000313" key="10">
    <source>
        <dbReference type="Proteomes" id="UP000265768"/>
    </source>
</evidence>
<feature type="transmembrane region" description="Helical" evidence="8">
    <location>
        <begin position="128"/>
        <end position="151"/>
    </location>
</feature>
<keyword evidence="3" id="KW-0813">Transport</keyword>
<keyword evidence="10" id="KW-1185">Reference proteome</keyword>
<evidence type="ECO:0000256" key="7">
    <source>
        <dbReference type="ARBA" id="ARBA00023136"/>
    </source>
</evidence>
<accession>A0A3A4AVF9</accession>
<evidence type="ECO:0000256" key="8">
    <source>
        <dbReference type="RuleBase" id="RU363041"/>
    </source>
</evidence>
<sequence length="239" mass="23939">MSPTALLVVIGVAVFLGAVVQGAVGFGIGLVGTPVAALLDPGLMPGAMLIVAAAMPVFSVAREWRHVDLRGLGWALLGRVPGTAAGVWIVTVVSQRALGAIVGVMVLAATALTARTVSVPRNRVTLTLAGLVSGVTATAAAIGGPPIALVYQRARGPQIRATLGAFFLAGGLFSLASLAAAGSLPGRAVFAGLVLIPCVVAGFIVADPVRRFLDGGRIRAAVLVVAAVSALFLIVRSLV</sequence>